<proteinExistence type="inferred from homology"/>
<dbReference type="InterPro" id="IPR002213">
    <property type="entry name" value="UDP_glucos_trans"/>
</dbReference>
<dbReference type="SUPFAM" id="SSF53756">
    <property type="entry name" value="UDP-Glycosyltransferase/glycogen phosphorylase"/>
    <property type="match status" value="1"/>
</dbReference>
<comment type="similarity">
    <text evidence="1">Belongs to the UDP-glycosyltransferase family.</text>
</comment>
<evidence type="ECO:0000256" key="3">
    <source>
        <dbReference type="ARBA" id="ARBA00022679"/>
    </source>
</evidence>
<evidence type="ECO:0000256" key="1">
    <source>
        <dbReference type="ARBA" id="ARBA00009995"/>
    </source>
</evidence>
<dbReference type="GO" id="GO:0080043">
    <property type="term" value="F:quercetin 3-O-glucosyltransferase activity"/>
    <property type="evidence" value="ECO:0007669"/>
    <property type="project" value="TreeGrafter"/>
</dbReference>
<name>A0AA39SUX7_ACESA</name>
<accession>A0AA39SUX7</accession>
<protein>
    <submittedName>
        <fullName evidence="4">Uncharacterized protein</fullName>
    </submittedName>
</protein>
<organism evidence="4 5">
    <name type="scientific">Acer saccharum</name>
    <name type="common">Sugar maple</name>
    <dbReference type="NCBI Taxonomy" id="4024"/>
    <lineage>
        <taxon>Eukaryota</taxon>
        <taxon>Viridiplantae</taxon>
        <taxon>Streptophyta</taxon>
        <taxon>Embryophyta</taxon>
        <taxon>Tracheophyta</taxon>
        <taxon>Spermatophyta</taxon>
        <taxon>Magnoliopsida</taxon>
        <taxon>eudicotyledons</taxon>
        <taxon>Gunneridae</taxon>
        <taxon>Pentapetalae</taxon>
        <taxon>rosids</taxon>
        <taxon>malvids</taxon>
        <taxon>Sapindales</taxon>
        <taxon>Sapindaceae</taxon>
        <taxon>Hippocastanoideae</taxon>
        <taxon>Acereae</taxon>
        <taxon>Acer</taxon>
    </lineage>
</organism>
<dbReference type="Proteomes" id="UP001168877">
    <property type="component" value="Unassembled WGS sequence"/>
</dbReference>
<comment type="caution">
    <text evidence="4">The sequence shown here is derived from an EMBL/GenBank/DDBJ whole genome shotgun (WGS) entry which is preliminary data.</text>
</comment>
<dbReference type="PANTHER" id="PTHR11926">
    <property type="entry name" value="GLUCOSYL/GLUCURONOSYL TRANSFERASES"/>
    <property type="match status" value="1"/>
</dbReference>
<evidence type="ECO:0000313" key="5">
    <source>
        <dbReference type="Proteomes" id="UP001168877"/>
    </source>
</evidence>
<sequence length="184" mass="21665">MPSFIYDPGQYPAYFDMVLNQFSNADKAHFFLVNTFYNLEREAVDSMSKFCPLLTIGPTVPSFYLDNRVQNDKDNDLNLYKLLDPSICTNWLNTKPERSVVYVSFGSMACLSNEQMEELAWGLKQSNFYFLWVVRASEEPKLPKQFIGEIADKGLLVKWSLNWKCFLTKLWGVFFFSWWVEFKY</sequence>
<dbReference type="PANTHER" id="PTHR11926:SF1311">
    <property type="entry name" value="UDP-GLYCOSYLTRANSFERASE 74F2"/>
    <property type="match status" value="1"/>
</dbReference>
<gene>
    <name evidence="4" type="ORF">LWI29_012069</name>
</gene>
<reference evidence="4" key="2">
    <citation type="submission" date="2023-06" db="EMBL/GenBank/DDBJ databases">
        <authorList>
            <person name="Swenson N.G."/>
            <person name="Wegrzyn J.L."/>
            <person name="Mcevoy S.L."/>
        </authorList>
    </citation>
    <scope>NUCLEOTIDE SEQUENCE</scope>
    <source>
        <strain evidence="4">NS2018</strain>
        <tissue evidence="4">Leaf</tissue>
    </source>
</reference>
<keyword evidence="3" id="KW-0808">Transferase</keyword>
<evidence type="ECO:0000256" key="2">
    <source>
        <dbReference type="ARBA" id="ARBA00022676"/>
    </source>
</evidence>
<dbReference type="EMBL" id="JAUESC010000004">
    <property type="protein sequence ID" value="KAK0596024.1"/>
    <property type="molecule type" value="Genomic_DNA"/>
</dbReference>
<keyword evidence="2" id="KW-0328">Glycosyltransferase</keyword>
<dbReference type="Pfam" id="PF00201">
    <property type="entry name" value="UDPGT"/>
    <property type="match status" value="1"/>
</dbReference>
<evidence type="ECO:0000313" key="4">
    <source>
        <dbReference type="EMBL" id="KAK0596024.1"/>
    </source>
</evidence>
<keyword evidence="5" id="KW-1185">Reference proteome</keyword>
<dbReference type="GO" id="GO:0080044">
    <property type="term" value="F:quercetin 7-O-glucosyltransferase activity"/>
    <property type="evidence" value="ECO:0007669"/>
    <property type="project" value="TreeGrafter"/>
</dbReference>
<reference evidence="4" key="1">
    <citation type="journal article" date="2022" name="Plant J.">
        <title>Strategies of tolerance reflected in two North American maple genomes.</title>
        <authorList>
            <person name="McEvoy S.L."/>
            <person name="Sezen U.U."/>
            <person name="Trouern-Trend A."/>
            <person name="McMahon S.M."/>
            <person name="Schaberg P.G."/>
            <person name="Yang J."/>
            <person name="Wegrzyn J.L."/>
            <person name="Swenson N.G."/>
        </authorList>
    </citation>
    <scope>NUCLEOTIDE SEQUENCE</scope>
    <source>
        <strain evidence="4">NS2018</strain>
    </source>
</reference>
<dbReference type="AlphaFoldDB" id="A0AA39SUX7"/>
<dbReference type="Gene3D" id="3.40.50.2000">
    <property type="entry name" value="Glycogen Phosphorylase B"/>
    <property type="match status" value="2"/>
</dbReference>